<gene>
    <name evidence="4" type="ORF">ENS06_07140</name>
</gene>
<sequence length="140" mass="15790">MESEKTFTVFVVDDDASVRKAVKRLLTVHGYEVQTFESAEEFMGSGHVGTDGCLVLDMRLPGISGSELYETLLAWTNPYPVIFMTAHDNEEWHSWVAKGRGVAYLRKPFDQQALLHAVEKALTCARHGKEIPARQPQKRL</sequence>
<dbReference type="SUPFAM" id="SSF52172">
    <property type="entry name" value="CheY-like"/>
    <property type="match status" value="1"/>
</dbReference>
<dbReference type="PROSITE" id="PS50110">
    <property type="entry name" value="RESPONSE_REGULATORY"/>
    <property type="match status" value="1"/>
</dbReference>
<dbReference type="EMBL" id="DSTK01000021">
    <property type="protein sequence ID" value="HFK97086.1"/>
    <property type="molecule type" value="Genomic_DNA"/>
</dbReference>
<proteinExistence type="predicted"/>
<dbReference type="GO" id="GO:0000160">
    <property type="term" value="P:phosphorelay signal transduction system"/>
    <property type="evidence" value="ECO:0007669"/>
    <property type="project" value="InterPro"/>
</dbReference>
<feature type="modified residue" description="4-aspartylphosphate" evidence="2">
    <location>
        <position position="57"/>
    </location>
</feature>
<evidence type="ECO:0000256" key="1">
    <source>
        <dbReference type="ARBA" id="ARBA00022553"/>
    </source>
</evidence>
<name>A0A832EDA9_9BACT</name>
<dbReference type="PANTHER" id="PTHR44591:SF25">
    <property type="entry name" value="CHEMOTAXIS TWO-COMPONENT RESPONSE REGULATOR"/>
    <property type="match status" value="1"/>
</dbReference>
<reference evidence="4" key="1">
    <citation type="journal article" date="2020" name="mSystems">
        <title>Genome- and Community-Level Interaction Insights into Carbon Utilization and Element Cycling Functions of Hydrothermarchaeota in Hydrothermal Sediment.</title>
        <authorList>
            <person name="Zhou Z."/>
            <person name="Liu Y."/>
            <person name="Xu W."/>
            <person name="Pan J."/>
            <person name="Luo Z.H."/>
            <person name="Li M."/>
        </authorList>
    </citation>
    <scope>NUCLEOTIDE SEQUENCE [LARGE SCALE GENOMIC DNA]</scope>
    <source>
        <strain evidence="4">SpSt-456</strain>
    </source>
</reference>
<dbReference type="AlphaFoldDB" id="A0A832EDA9"/>
<dbReference type="InterPro" id="IPR050595">
    <property type="entry name" value="Bact_response_regulator"/>
</dbReference>
<evidence type="ECO:0000259" key="3">
    <source>
        <dbReference type="PROSITE" id="PS50110"/>
    </source>
</evidence>
<dbReference type="InterPro" id="IPR011006">
    <property type="entry name" value="CheY-like_superfamily"/>
</dbReference>
<dbReference type="Gene3D" id="3.40.50.2300">
    <property type="match status" value="1"/>
</dbReference>
<keyword evidence="1 2" id="KW-0597">Phosphoprotein</keyword>
<evidence type="ECO:0000256" key="2">
    <source>
        <dbReference type="PROSITE-ProRule" id="PRU00169"/>
    </source>
</evidence>
<dbReference type="Pfam" id="PF00072">
    <property type="entry name" value="Response_reg"/>
    <property type="match status" value="1"/>
</dbReference>
<dbReference type="InterPro" id="IPR001789">
    <property type="entry name" value="Sig_transdc_resp-reg_receiver"/>
</dbReference>
<accession>A0A832EDA9</accession>
<evidence type="ECO:0000313" key="4">
    <source>
        <dbReference type="EMBL" id="HFK97086.1"/>
    </source>
</evidence>
<dbReference type="SMART" id="SM00448">
    <property type="entry name" value="REC"/>
    <property type="match status" value="1"/>
</dbReference>
<dbReference type="PANTHER" id="PTHR44591">
    <property type="entry name" value="STRESS RESPONSE REGULATOR PROTEIN 1"/>
    <property type="match status" value="1"/>
</dbReference>
<organism evidence="4">
    <name type="scientific">Desulfacinum infernum</name>
    <dbReference type="NCBI Taxonomy" id="35837"/>
    <lineage>
        <taxon>Bacteria</taxon>
        <taxon>Pseudomonadati</taxon>
        <taxon>Thermodesulfobacteriota</taxon>
        <taxon>Syntrophobacteria</taxon>
        <taxon>Syntrophobacterales</taxon>
        <taxon>Syntrophobacteraceae</taxon>
        <taxon>Desulfacinum</taxon>
    </lineage>
</organism>
<comment type="caution">
    <text evidence="4">The sequence shown here is derived from an EMBL/GenBank/DDBJ whole genome shotgun (WGS) entry which is preliminary data.</text>
</comment>
<feature type="domain" description="Response regulatory" evidence="3">
    <location>
        <begin position="8"/>
        <end position="122"/>
    </location>
</feature>
<protein>
    <submittedName>
        <fullName evidence="4">Response regulator</fullName>
    </submittedName>
</protein>